<comment type="caution">
    <text evidence="1">The sequence shown here is derived from an EMBL/GenBank/DDBJ whole genome shotgun (WGS) entry which is preliminary data.</text>
</comment>
<name>A0A8S9LTC6_BRACR</name>
<gene>
    <name evidence="1" type="ORF">F2Q68_00044743</name>
</gene>
<proteinExistence type="predicted"/>
<accession>A0A8S9LTC6</accession>
<evidence type="ECO:0000313" key="2">
    <source>
        <dbReference type="Proteomes" id="UP000712281"/>
    </source>
</evidence>
<protein>
    <submittedName>
        <fullName evidence="1">Uncharacterized protein</fullName>
    </submittedName>
</protein>
<dbReference type="AlphaFoldDB" id="A0A8S9LTC6"/>
<sequence>MRGRMMGGRVMRGRRCVDRDECKNSISFIRANSTIAELNDTTSTTMFVCGREREDFDYIVDMNTNITMNKGQESAPPPKPSVKTSQLLFPVSHTMDSELNIVVDELSEAAVVRARHNPPP</sequence>
<evidence type="ECO:0000313" key="1">
    <source>
        <dbReference type="EMBL" id="KAF2609101.1"/>
    </source>
</evidence>
<dbReference type="EMBL" id="QGKW02000276">
    <property type="protein sequence ID" value="KAF2609101.1"/>
    <property type="molecule type" value="Genomic_DNA"/>
</dbReference>
<dbReference type="Proteomes" id="UP000712281">
    <property type="component" value="Unassembled WGS sequence"/>
</dbReference>
<reference evidence="1" key="1">
    <citation type="submission" date="2019-12" db="EMBL/GenBank/DDBJ databases">
        <title>Genome sequencing and annotation of Brassica cretica.</title>
        <authorList>
            <person name="Studholme D.J."/>
            <person name="Sarris P.F."/>
        </authorList>
    </citation>
    <scope>NUCLEOTIDE SEQUENCE</scope>
    <source>
        <strain evidence="1">PFS-001/15</strain>
        <tissue evidence="1">Leaf</tissue>
    </source>
</reference>
<organism evidence="1 2">
    <name type="scientific">Brassica cretica</name>
    <name type="common">Mustard</name>
    <dbReference type="NCBI Taxonomy" id="69181"/>
    <lineage>
        <taxon>Eukaryota</taxon>
        <taxon>Viridiplantae</taxon>
        <taxon>Streptophyta</taxon>
        <taxon>Embryophyta</taxon>
        <taxon>Tracheophyta</taxon>
        <taxon>Spermatophyta</taxon>
        <taxon>Magnoliopsida</taxon>
        <taxon>eudicotyledons</taxon>
        <taxon>Gunneridae</taxon>
        <taxon>Pentapetalae</taxon>
        <taxon>rosids</taxon>
        <taxon>malvids</taxon>
        <taxon>Brassicales</taxon>
        <taxon>Brassicaceae</taxon>
        <taxon>Brassiceae</taxon>
        <taxon>Brassica</taxon>
    </lineage>
</organism>